<gene>
    <name evidence="1" type="ORF">E2C01_074609</name>
</gene>
<protein>
    <submittedName>
        <fullName evidence="1">Uncharacterized protein</fullName>
    </submittedName>
</protein>
<organism evidence="1 2">
    <name type="scientific">Portunus trituberculatus</name>
    <name type="common">Swimming crab</name>
    <name type="synonym">Neptunus trituberculatus</name>
    <dbReference type="NCBI Taxonomy" id="210409"/>
    <lineage>
        <taxon>Eukaryota</taxon>
        <taxon>Metazoa</taxon>
        <taxon>Ecdysozoa</taxon>
        <taxon>Arthropoda</taxon>
        <taxon>Crustacea</taxon>
        <taxon>Multicrustacea</taxon>
        <taxon>Malacostraca</taxon>
        <taxon>Eumalacostraca</taxon>
        <taxon>Eucarida</taxon>
        <taxon>Decapoda</taxon>
        <taxon>Pleocyemata</taxon>
        <taxon>Brachyura</taxon>
        <taxon>Eubrachyura</taxon>
        <taxon>Portunoidea</taxon>
        <taxon>Portunidae</taxon>
        <taxon>Portuninae</taxon>
        <taxon>Portunus</taxon>
    </lineage>
</organism>
<dbReference type="EMBL" id="VSRR010052836">
    <property type="protein sequence ID" value="MPC80045.1"/>
    <property type="molecule type" value="Genomic_DNA"/>
</dbReference>
<dbReference type="AlphaFoldDB" id="A0A5B7ICX8"/>
<dbReference type="Proteomes" id="UP000324222">
    <property type="component" value="Unassembled WGS sequence"/>
</dbReference>
<reference evidence="1 2" key="1">
    <citation type="submission" date="2019-05" db="EMBL/GenBank/DDBJ databases">
        <title>Another draft genome of Portunus trituberculatus and its Hox gene families provides insights of decapod evolution.</title>
        <authorList>
            <person name="Jeong J.-H."/>
            <person name="Song I."/>
            <person name="Kim S."/>
            <person name="Choi T."/>
            <person name="Kim D."/>
            <person name="Ryu S."/>
            <person name="Kim W."/>
        </authorList>
    </citation>
    <scope>NUCLEOTIDE SEQUENCE [LARGE SCALE GENOMIC DNA]</scope>
    <source>
        <tissue evidence="1">Muscle</tissue>
    </source>
</reference>
<keyword evidence="2" id="KW-1185">Reference proteome</keyword>
<comment type="caution">
    <text evidence="1">The sequence shown here is derived from an EMBL/GenBank/DDBJ whole genome shotgun (WGS) entry which is preliminary data.</text>
</comment>
<evidence type="ECO:0000313" key="1">
    <source>
        <dbReference type="EMBL" id="MPC80045.1"/>
    </source>
</evidence>
<sequence length="41" mass="4830">MASITGHHQPKAMRPAMDISWNVHLVHVPPWRRHMNCARKM</sequence>
<evidence type="ECO:0000313" key="2">
    <source>
        <dbReference type="Proteomes" id="UP000324222"/>
    </source>
</evidence>
<name>A0A5B7ICX8_PORTR</name>
<accession>A0A5B7ICX8</accession>
<proteinExistence type="predicted"/>